<keyword evidence="2" id="KW-1185">Reference proteome</keyword>
<dbReference type="Proteomes" id="UP000683000">
    <property type="component" value="Unassembled WGS sequence"/>
</dbReference>
<dbReference type="EMBL" id="JAGFBS010000080">
    <property type="protein sequence ID" value="KAG6369458.1"/>
    <property type="molecule type" value="Genomic_DNA"/>
</dbReference>
<evidence type="ECO:0000313" key="1">
    <source>
        <dbReference type="EMBL" id="KAG6369458.1"/>
    </source>
</evidence>
<name>A0A8I3A2B1_9AGAM</name>
<gene>
    <name evidence="1" type="ORF">JVT61DRAFT_14828</name>
</gene>
<dbReference type="OrthoDB" id="2692194at2759"/>
<sequence length="413" mass="46352">MQADWSDRGVDLAVSRVWPDYRPGSEWSPLPDPNSRFISCTTASTTSQCSQTVHFNLLDGTLLVDGKPLSRLPSAIVQHPLYILIFGEQVLDVIPGDLPGMDYSTRGMISEHRVYFSLPGKVLVIRAKRTAAGQSEIIQLIPREKLENDFPTILLQGHIHWLNLSTSIIDFRPIDRTWESSSENWSVNCTPGQYRMHKGRELLVDIRSPSWTMLSSLLKPLDAPQNLLVTASPLNPDHPSSSLQLAVALPRYGLSFYVNEDRDLQSHNIRDMVYDKNQSIGTLFGLANQLVLRPKLRDNINSGELVPRCVLIPEGEISFQTERHHVRVEVNTRALQRVTYQTYKADTELSCLTGNVSLTNKLYRAYLHALTSSGYSTDPLTGKSGTRRHQAYSGQRLVARSLNSALVMRISCS</sequence>
<accession>A0A8I3A2B1</accession>
<evidence type="ECO:0000313" key="2">
    <source>
        <dbReference type="Proteomes" id="UP000683000"/>
    </source>
</evidence>
<dbReference type="AlphaFoldDB" id="A0A8I3A2B1"/>
<comment type="caution">
    <text evidence="1">The sequence shown here is derived from an EMBL/GenBank/DDBJ whole genome shotgun (WGS) entry which is preliminary data.</text>
</comment>
<protein>
    <submittedName>
        <fullName evidence="1">Uncharacterized protein</fullName>
    </submittedName>
</protein>
<proteinExistence type="predicted"/>
<organism evidence="1 2">
    <name type="scientific">Boletus reticuloceps</name>
    <dbReference type="NCBI Taxonomy" id="495285"/>
    <lineage>
        <taxon>Eukaryota</taxon>
        <taxon>Fungi</taxon>
        <taxon>Dikarya</taxon>
        <taxon>Basidiomycota</taxon>
        <taxon>Agaricomycotina</taxon>
        <taxon>Agaricomycetes</taxon>
        <taxon>Agaricomycetidae</taxon>
        <taxon>Boletales</taxon>
        <taxon>Boletineae</taxon>
        <taxon>Boletaceae</taxon>
        <taxon>Boletoideae</taxon>
        <taxon>Boletus</taxon>
    </lineage>
</organism>
<reference evidence="1" key="1">
    <citation type="submission" date="2021-03" db="EMBL/GenBank/DDBJ databases">
        <title>Evolutionary innovations through gain and loss of genes in the ectomycorrhizal Boletales.</title>
        <authorList>
            <person name="Wu G."/>
            <person name="Miyauchi S."/>
            <person name="Morin E."/>
            <person name="Yang Z.-L."/>
            <person name="Xu J."/>
            <person name="Martin F.M."/>
        </authorList>
    </citation>
    <scope>NUCLEOTIDE SEQUENCE</scope>
    <source>
        <strain evidence="1">BR01</strain>
    </source>
</reference>